<gene>
    <name evidence="2" type="ORF">EJP69_28185</name>
</gene>
<keyword evidence="3" id="KW-1185">Reference proteome</keyword>
<dbReference type="InterPro" id="IPR000683">
    <property type="entry name" value="Gfo/Idh/MocA-like_OxRdtase_N"/>
</dbReference>
<reference evidence="2 3" key="1">
    <citation type="submission" date="2018-12" db="EMBL/GenBank/DDBJ databases">
        <title>The genome of Variovorax gossypii DSM 100435.</title>
        <authorList>
            <person name="Gao J."/>
            <person name="Sun J."/>
        </authorList>
    </citation>
    <scope>NUCLEOTIDE SEQUENCE [LARGE SCALE GENOMIC DNA]</scope>
    <source>
        <strain evidence="2 3">DSM 100435</strain>
    </source>
</reference>
<evidence type="ECO:0000313" key="3">
    <source>
        <dbReference type="Proteomes" id="UP000267418"/>
    </source>
</evidence>
<protein>
    <submittedName>
        <fullName evidence="2">Gfo/Idh/MocA family oxidoreductase</fullName>
    </submittedName>
</protein>
<sequence length="322" mass="34512">MIFTTPASDDDSTATVADPVVTVPAPLAADTALSHAVVGIGRFGCVHARKLLSLQGFHLRALVDCSPSARVASELAALPLLSSLDDMPRDIASATVATCDDAHAEVAMALMRRGCHVLVEKPLCIDRHEGALMIRTARQCGVTLGTGHIERFNPVFDESLLGRLRNAATNHRQSRSARPFMRFRRCSTRIATARDSVLDLMVHDLDLFAWLCAIPGEAPLELLALHVDAHGVRARVRLDALVAEFESGYGSLPAARLQLCDGHREQWLDLRGAASTTAAGGDDALARQYQGFRRAVLGEPSRIASGADGLAAVTRACQILRA</sequence>
<dbReference type="EMBL" id="RXOE01000011">
    <property type="protein sequence ID" value="RTQ30907.1"/>
    <property type="molecule type" value="Genomic_DNA"/>
</dbReference>
<dbReference type="OrthoDB" id="8565814at2"/>
<proteinExistence type="predicted"/>
<dbReference type="GO" id="GO:0000166">
    <property type="term" value="F:nucleotide binding"/>
    <property type="evidence" value="ECO:0007669"/>
    <property type="project" value="InterPro"/>
</dbReference>
<dbReference type="PANTHER" id="PTHR43377">
    <property type="entry name" value="BILIVERDIN REDUCTASE A"/>
    <property type="match status" value="1"/>
</dbReference>
<organism evidence="2 3">
    <name type="scientific">Variovorax gossypii</name>
    <dbReference type="NCBI Taxonomy" id="1679495"/>
    <lineage>
        <taxon>Bacteria</taxon>
        <taxon>Pseudomonadati</taxon>
        <taxon>Pseudomonadota</taxon>
        <taxon>Betaproteobacteria</taxon>
        <taxon>Burkholderiales</taxon>
        <taxon>Comamonadaceae</taxon>
        <taxon>Variovorax</taxon>
    </lineage>
</organism>
<dbReference type="AlphaFoldDB" id="A0A3S0GX65"/>
<name>A0A3S0GX65_9BURK</name>
<evidence type="ECO:0000259" key="1">
    <source>
        <dbReference type="Pfam" id="PF01408"/>
    </source>
</evidence>
<dbReference type="InterPro" id="IPR036291">
    <property type="entry name" value="NAD(P)-bd_dom_sf"/>
</dbReference>
<dbReference type="Gene3D" id="3.30.360.10">
    <property type="entry name" value="Dihydrodipicolinate Reductase, domain 2"/>
    <property type="match status" value="1"/>
</dbReference>
<comment type="caution">
    <text evidence="2">The sequence shown here is derived from an EMBL/GenBank/DDBJ whole genome shotgun (WGS) entry which is preliminary data.</text>
</comment>
<feature type="domain" description="Gfo/Idh/MocA-like oxidoreductase N-terminal" evidence="1">
    <location>
        <begin position="35"/>
        <end position="148"/>
    </location>
</feature>
<dbReference type="Pfam" id="PF01408">
    <property type="entry name" value="GFO_IDH_MocA"/>
    <property type="match status" value="1"/>
</dbReference>
<dbReference type="InterPro" id="IPR051450">
    <property type="entry name" value="Gfo/Idh/MocA_Oxidoreductases"/>
</dbReference>
<dbReference type="PANTHER" id="PTHR43377:SF1">
    <property type="entry name" value="BILIVERDIN REDUCTASE A"/>
    <property type="match status" value="1"/>
</dbReference>
<dbReference type="SUPFAM" id="SSF51735">
    <property type="entry name" value="NAD(P)-binding Rossmann-fold domains"/>
    <property type="match status" value="1"/>
</dbReference>
<dbReference type="Proteomes" id="UP000267418">
    <property type="component" value="Unassembled WGS sequence"/>
</dbReference>
<evidence type="ECO:0000313" key="2">
    <source>
        <dbReference type="EMBL" id="RTQ30907.1"/>
    </source>
</evidence>
<dbReference type="Gene3D" id="3.40.50.720">
    <property type="entry name" value="NAD(P)-binding Rossmann-like Domain"/>
    <property type="match status" value="1"/>
</dbReference>
<accession>A0A3S0GX65</accession>
<dbReference type="RefSeq" id="WP_126473630.1">
    <property type="nucleotide sequence ID" value="NZ_RXOE01000011.1"/>
</dbReference>